<proteinExistence type="inferred from homology"/>
<dbReference type="Pfam" id="PF00155">
    <property type="entry name" value="Aminotran_1_2"/>
    <property type="match status" value="1"/>
</dbReference>
<dbReference type="CDD" id="cd00609">
    <property type="entry name" value="AAT_like"/>
    <property type="match status" value="1"/>
</dbReference>
<dbReference type="GO" id="GO:0004069">
    <property type="term" value="F:L-aspartate:2-oxoglutarate aminotransferase activity"/>
    <property type="evidence" value="ECO:0007669"/>
    <property type="project" value="UniProtKB-EC"/>
</dbReference>
<keyword evidence="1 3" id="KW-0032">Aminotransferase</keyword>
<dbReference type="InterPro" id="IPR015424">
    <property type="entry name" value="PyrdxlP-dep_Trfase"/>
</dbReference>
<gene>
    <name evidence="3" type="ORF">ABID24_000757</name>
</gene>
<reference evidence="3 4" key="1">
    <citation type="submission" date="2024-06" db="EMBL/GenBank/DDBJ databases">
        <title>Genomic Encyclopedia of Type Strains, Phase IV (KMG-IV): sequencing the most valuable type-strain genomes for metagenomic binning, comparative biology and taxonomic classification.</title>
        <authorList>
            <person name="Goeker M."/>
        </authorList>
    </citation>
    <scope>NUCLEOTIDE SEQUENCE [LARGE SCALE GENOMIC DNA]</scope>
    <source>
        <strain evidence="3 4">DSM 29492</strain>
    </source>
</reference>
<evidence type="ECO:0000259" key="2">
    <source>
        <dbReference type="Pfam" id="PF00155"/>
    </source>
</evidence>
<accession>A0ABV2LZA9</accession>
<dbReference type="Gene3D" id="3.90.1150.10">
    <property type="entry name" value="Aspartate Aminotransferase, domain 1"/>
    <property type="match status" value="2"/>
</dbReference>
<evidence type="ECO:0000313" key="4">
    <source>
        <dbReference type="Proteomes" id="UP001549106"/>
    </source>
</evidence>
<comment type="similarity">
    <text evidence="1">Belongs to the class-I pyridoxal-phosphate-dependent aminotransferase family.</text>
</comment>
<dbReference type="Gene3D" id="3.40.640.10">
    <property type="entry name" value="Type I PLP-dependent aspartate aminotransferase-like (Major domain)"/>
    <property type="match status" value="1"/>
</dbReference>
<dbReference type="PANTHER" id="PTHR42691">
    <property type="entry name" value="ASPARTATE AMINOTRANSFERASE YHDR-RELATED"/>
    <property type="match status" value="1"/>
</dbReference>
<dbReference type="SUPFAM" id="SSF53383">
    <property type="entry name" value="PLP-dependent transferases"/>
    <property type="match status" value="1"/>
</dbReference>
<keyword evidence="4" id="KW-1185">Reference proteome</keyword>
<dbReference type="PANTHER" id="PTHR42691:SF1">
    <property type="entry name" value="ASPARTATE AMINOTRANSFERASE YHDR-RELATED"/>
    <property type="match status" value="1"/>
</dbReference>
<dbReference type="NCBIfam" id="NF005305">
    <property type="entry name" value="PRK06836.1"/>
    <property type="match status" value="1"/>
</dbReference>
<organism evidence="3 4">
    <name type="scientific">Blautia caecimuris</name>
    <dbReference type="NCBI Taxonomy" id="1796615"/>
    <lineage>
        <taxon>Bacteria</taxon>
        <taxon>Bacillati</taxon>
        <taxon>Bacillota</taxon>
        <taxon>Clostridia</taxon>
        <taxon>Lachnospirales</taxon>
        <taxon>Lachnospiraceae</taxon>
        <taxon>Blautia</taxon>
    </lineage>
</organism>
<dbReference type="InterPro" id="IPR015422">
    <property type="entry name" value="PyrdxlP-dep_Trfase_small"/>
</dbReference>
<dbReference type="EC" id="2.6.1.-" evidence="1"/>
<dbReference type="EMBL" id="JBEPMJ010000004">
    <property type="protein sequence ID" value="MET3749523.1"/>
    <property type="molecule type" value="Genomic_DNA"/>
</dbReference>
<sequence length="399" mass="44093">MIAEKMIPFVQNNSAIRTMFEEGNRLKKQYGADKVYDFSLGNPSVPAPDCVREAIVDLANNEDPVILHGYMNNAGFEDVRETIAQSLNRRFGTDFSAKNLIMTVGAASGLNVILKTVLNPGEEVIVFAPYFLEYGAYVKNYDGKLVEISPDTETFQPDLEELERKITANTRAVIVNSPHNPTGVIYSEDTIKALAAILEKKQKEYGSVIYLISDEPYRELAYDGAEVPYLTKYYKNTVVGYSYSKSLSLPGERIGYLVIPDDLEDSETVIAAAGIANRILGSVNAPSLMQKVIARCVDAEVDVAAYDKNRLALYNGLTACGFQCIKPQGAFYLFVKSPVADEKEFCEAGKKYNILMVPGSSFACPGYVRLAYCVSYETIINSLPEFKKLAAEFSLTEES</sequence>
<evidence type="ECO:0000313" key="3">
    <source>
        <dbReference type="EMBL" id="MET3749523.1"/>
    </source>
</evidence>
<evidence type="ECO:0000256" key="1">
    <source>
        <dbReference type="RuleBase" id="RU000481"/>
    </source>
</evidence>
<comment type="caution">
    <text evidence="3">The sequence shown here is derived from an EMBL/GenBank/DDBJ whole genome shotgun (WGS) entry which is preliminary data.</text>
</comment>
<dbReference type="InterPro" id="IPR004839">
    <property type="entry name" value="Aminotransferase_I/II_large"/>
</dbReference>
<protein>
    <recommendedName>
        <fullName evidence="1">Aminotransferase</fullName>
        <ecNumber evidence="1">2.6.1.-</ecNumber>
    </recommendedName>
</protein>
<comment type="cofactor">
    <cofactor evidence="1">
        <name>pyridoxal 5'-phosphate</name>
        <dbReference type="ChEBI" id="CHEBI:597326"/>
    </cofactor>
</comment>
<dbReference type="PROSITE" id="PS00105">
    <property type="entry name" value="AA_TRANSFER_CLASS_1"/>
    <property type="match status" value="1"/>
</dbReference>
<keyword evidence="1 3" id="KW-0808">Transferase</keyword>
<dbReference type="InterPro" id="IPR015421">
    <property type="entry name" value="PyrdxlP-dep_Trfase_major"/>
</dbReference>
<feature type="domain" description="Aminotransferase class I/classII large" evidence="2">
    <location>
        <begin position="34"/>
        <end position="378"/>
    </location>
</feature>
<dbReference type="Proteomes" id="UP001549106">
    <property type="component" value="Unassembled WGS sequence"/>
</dbReference>
<name>A0ABV2LZA9_9FIRM</name>
<dbReference type="InterPro" id="IPR004838">
    <property type="entry name" value="NHTrfase_class1_PyrdxlP-BS"/>
</dbReference>
<dbReference type="RefSeq" id="WP_147599525.1">
    <property type="nucleotide sequence ID" value="NZ_BAABXP010000001.1"/>
</dbReference>